<gene>
    <name evidence="1" type="ORF">SD77_2927</name>
</gene>
<accession>A0ABR5APC4</accession>
<sequence length="41" mass="5094">MENKLNPFRLNDERFISKIFFKHWAFVSALFILRIKELFSF</sequence>
<comment type="caution">
    <text evidence="1">The sequence shown here is derived from an EMBL/GenBank/DDBJ whole genome shotgun (WGS) entry which is preliminary data.</text>
</comment>
<keyword evidence="2" id="KW-1185">Reference proteome</keyword>
<name>A0ABR5APC4_BACBA</name>
<proteinExistence type="predicted"/>
<evidence type="ECO:0008006" key="3">
    <source>
        <dbReference type="Google" id="ProtNLM"/>
    </source>
</evidence>
<protein>
    <recommendedName>
        <fullName evidence="3">Mobile element protein</fullName>
    </recommendedName>
</protein>
<dbReference type="EMBL" id="JXLP01000025">
    <property type="protein sequence ID" value="KIL74186.1"/>
    <property type="molecule type" value="Genomic_DNA"/>
</dbReference>
<evidence type="ECO:0000313" key="2">
    <source>
        <dbReference type="Proteomes" id="UP000031982"/>
    </source>
</evidence>
<organism evidence="1 2">
    <name type="scientific">Bacillus badius</name>
    <dbReference type="NCBI Taxonomy" id="1455"/>
    <lineage>
        <taxon>Bacteria</taxon>
        <taxon>Bacillati</taxon>
        <taxon>Bacillota</taxon>
        <taxon>Bacilli</taxon>
        <taxon>Bacillales</taxon>
        <taxon>Bacillaceae</taxon>
        <taxon>Pseudobacillus</taxon>
    </lineage>
</organism>
<evidence type="ECO:0000313" key="1">
    <source>
        <dbReference type="EMBL" id="KIL74186.1"/>
    </source>
</evidence>
<reference evidence="1 2" key="1">
    <citation type="submission" date="2015-01" db="EMBL/GenBank/DDBJ databases">
        <title>Genome Assembly of Bacillus badius MTCC 1458.</title>
        <authorList>
            <person name="Verma A."/>
            <person name="Khatri I."/>
            <person name="Mual P."/>
            <person name="Subramanian S."/>
            <person name="Krishnamurthi S."/>
        </authorList>
    </citation>
    <scope>NUCLEOTIDE SEQUENCE [LARGE SCALE GENOMIC DNA]</scope>
    <source>
        <strain evidence="1 2">MTCC 1458</strain>
    </source>
</reference>
<dbReference type="Proteomes" id="UP000031982">
    <property type="component" value="Unassembled WGS sequence"/>
</dbReference>